<dbReference type="PROSITE" id="PS51781">
    <property type="entry name" value="SH3B"/>
    <property type="match status" value="1"/>
</dbReference>
<name>A0A0G1CL16_9BACT</name>
<dbReference type="STRING" id="1618436.UV59_C0002G0032"/>
<evidence type="ECO:0000256" key="1">
    <source>
        <dbReference type="SAM" id="MobiDB-lite"/>
    </source>
</evidence>
<proteinExistence type="predicted"/>
<dbReference type="Gene3D" id="2.30.30.40">
    <property type="entry name" value="SH3 Domains"/>
    <property type="match status" value="1"/>
</dbReference>
<protein>
    <submittedName>
        <fullName evidence="3">PEGA domain protein</fullName>
    </submittedName>
</protein>
<dbReference type="AlphaFoldDB" id="A0A0G1CL16"/>
<dbReference type="Pfam" id="PF08239">
    <property type="entry name" value="SH3_3"/>
    <property type="match status" value="1"/>
</dbReference>
<evidence type="ECO:0000313" key="4">
    <source>
        <dbReference type="Proteomes" id="UP000034543"/>
    </source>
</evidence>
<sequence>MKKIILIFAFILILAAGGFFLFRQKSSGSSTGEAMLKVDSSPAAQLFLDNENIGKTPYEDKVAVGEYTLKLIPESTIENAVSWEGRVTIVPNQLTYVNRELRDTELTSGGEILTLEKISGAGGELSVVSTPDSATVTINGEEKGKTPLLLKDLAAGNHELSVVALGSASRSVKIKTTNGYRLNAVFNLAATGTQPIVTNTSPSPEPATSPGTGKASPSPKTSPKASPKASTSPKPSGSTSLTKPPAKPYVEILDTPTGFLRVRAEPGGSGEEVGRVNPGEFYSLLDEESVSSTPWYKIEYETEKEGWISGQYAEKTE</sequence>
<organism evidence="3 4">
    <name type="scientific">Candidatus Gottesmanbacteria bacterium GW2011_GWA1_43_11</name>
    <dbReference type="NCBI Taxonomy" id="1618436"/>
    <lineage>
        <taxon>Bacteria</taxon>
        <taxon>Candidatus Gottesmaniibacteriota</taxon>
    </lineage>
</organism>
<dbReference type="InterPro" id="IPR013229">
    <property type="entry name" value="PEGA"/>
</dbReference>
<comment type="caution">
    <text evidence="3">The sequence shown here is derived from an EMBL/GenBank/DDBJ whole genome shotgun (WGS) entry which is preliminary data.</text>
</comment>
<feature type="domain" description="SH3b" evidence="2">
    <location>
        <begin position="249"/>
        <end position="317"/>
    </location>
</feature>
<accession>A0A0G1CL16</accession>
<gene>
    <name evidence="3" type="ORF">UV59_C0002G0032</name>
</gene>
<dbReference type="InterPro" id="IPR003646">
    <property type="entry name" value="SH3-like_bac-type"/>
</dbReference>
<reference evidence="3 4" key="1">
    <citation type="journal article" date="2015" name="Nature">
        <title>rRNA introns, odd ribosomes, and small enigmatic genomes across a large radiation of phyla.</title>
        <authorList>
            <person name="Brown C.T."/>
            <person name="Hug L.A."/>
            <person name="Thomas B.C."/>
            <person name="Sharon I."/>
            <person name="Castelle C.J."/>
            <person name="Singh A."/>
            <person name="Wilkins M.J."/>
            <person name="Williams K.H."/>
            <person name="Banfield J.F."/>
        </authorList>
    </citation>
    <scope>NUCLEOTIDE SEQUENCE [LARGE SCALE GENOMIC DNA]</scope>
</reference>
<dbReference type="Proteomes" id="UP000034543">
    <property type="component" value="Unassembled WGS sequence"/>
</dbReference>
<dbReference type="EMBL" id="LCFB01000002">
    <property type="protein sequence ID" value="KKS86157.1"/>
    <property type="molecule type" value="Genomic_DNA"/>
</dbReference>
<dbReference type="Pfam" id="PF08308">
    <property type="entry name" value="PEGA"/>
    <property type="match status" value="1"/>
</dbReference>
<evidence type="ECO:0000259" key="2">
    <source>
        <dbReference type="PROSITE" id="PS51781"/>
    </source>
</evidence>
<feature type="region of interest" description="Disordered" evidence="1">
    <location>
        <begin position="194"/>
        <end position="250"/>
    </location>
</feature>
<evidence type="ECO:0000313" key="3">
    <source>
        <dbReference type="EMBL" id="KKS86157.1"/>
    </source>
</evidence>
<feature type="compositionally biased region" description="Low complexity" evidence="1">
    <location>
        <begin position="212"/>
        <end position="244"/>
    </location>
</feature>